<dbReference type="Pfam" id="PF10021">
    <property type="entry name" value="PARG_cat_microb"/>
    <property type="match status" value="1"/>
</dbReference>
<dbReference type="NCBIfam" id="TIGR02452">
    <property type="entry name" value="TIGR02452 family protein"/>
    <property type="match status" value="1"/>
</dbReference>
<dbReference type="InterPro" id="IPR043472">
    <property type="entry name" value="Macro_dom-like"/>
</dbReference>
<protein>
    <submittedName>
        <fullName evidence="1">TIGR02452 family protein</fullName>
    </submittedName>
</protein>
<evidence type="ECO:0000313" key="1">
    <source>
        <dbReference type="EMBL" id="PXY31917.1"/>
    </source>
</evidence>
<evidence type="ECO:0000313" key="2">
    <source>
        <dbReference type="Proteomes" id="UP000249915"/>
    </source>
</evidence>
<dbReference type="EMBL" id="MASW01000001">
    <property type="protein sequence ID" value="PXY31917.1"/>
    <property type="molecule type" value="Genomic_DNA"/>
</dbReference>
<dbReference type="RefSeq" id="WP_211330195.1">
    <property type="nucleotide sequence ID" value="NZ_MASW01000001.1"/>
</dbReference>
<dbReference type="PIRSF" id="PIRSF014899">
    <property type="entry name" value="UCP014899"/>
    <property type="match status" value="1"/>
</dbReference>
<dbReference type="PANTHER" id="PTHR35596:SF1">
    <property type="entry name" value="MICROBIAL-TYPE PARG CATALYTIC DOMAIN-CONTAINING PROTEIN"/>
    <property type="match status" value="1"/>
</dbReference>
<keyword evidence="2" id="KW-1185">Reference proteome</keyword>
<organism evidence="1 2">
    <name type="scientific">Prauserella muralis</name>
    <dbReference type="NCBI Taxonomy" id="588067"/>
    <lineage>
        <taxon>Bacteria</taxon>
        <taxon>Bacillati</taxon>
        <taxon>Actinomycetota</taxon>
        <taxon>Actinomycetes</taxon>
        <taxon>Pseudonocardiales</taxon>
        <taxon>Pseudonocardiaceae</taxon>
        <taxon>Prauserella</taxon>
    </lineage>
</organism>
<accession>A0A2V4B9G9</accession>
<dbReference type="Proteomes" id="UP000249915">
    <property type="component" value="Unassembled WGS sequence"/>
</dbReference>
<dbReference type="AlphaFoldDB" id="A0A2V4B9G9"/>
<sequence>MNRDQLAAIAAQTDEIVAEGRYTSGSGQSVHIAPAVAESVRATRLYLPHEPVVPREGDAADGKQAVVEVTGCSTLAAARRLAAEAKDEPACLNFASATKPGGGYRSGALAQEESLARASGLAACLRAVEGYYEHHRAAGDPLYSDRIVYSPGVPVFRDDDHVLLDAPYEVAFLTAAAPNASATTTAGQRARIPDVLRSRAAKVLAVAHHNGHERLVLGAWGCGVFGNDPGVVAQVFAELLTGHGPFARRFTHVVFAVLDRPPYPRLDAFRGAFG</sequence>
<gene>
    <name evidence="1" type="ORF">BAY60_06205</name>
</gene>
<dbReference type="Gene3D" id="3.40.220.10">
    <property type="entry name" value="Leucine Aminopeptidase, subunit E, domain 1"/>
    <property type="match status" value="1"/>
</dbReference>
<comment type="caution">
    <text evidence="1">The sequence shown here is derived from an EMBL/GenBank/DDBJ whole genome shotgun (WGS) entry which is preliminary data.</text>
</comment>
<dbReference type="InterPro" id="IPR012664">
    <property type="entry name" value="CHP02452"/>
</dbReference>
<dbReference type="InterPro" id="IPR019261">
    <property type="entry name" value="PARG_cat_microbial"/>
</dbReference>
<name>A0A2V4B9G9_9PSEU</name>
<dbReference type="PANTHER" id="PTHR35596">
    <property type="entry name" value="DUF2263 DOMAIN-CONTAINING PROTEIN"/>
    <property type="match status" value="1"/>
</dbReference>
<proteinExistence type="predicted"/>
<dbReference type="SUPFAM" id="SSF52949">
    <property type="entry name" value="Macro domain-like"/>
    <property type="match status" value="1"/>
</dbReference>
<reference evidence="1 2" key="1">
    <citation type="submission" date="2016-07" db="EMBL/GenBank/DDBJ databases">
        <title>Draft genome sequence of Prauserella muralis DSM 45305, isolated from a mould-covered wall in an indoor environment.</title>
        <authorList>
            <person name="Ruckert C."/>
            <person name="Albersmeier A."/>
            <person name="Jiang C.-L."/>
            <person name="Jiang Y."/>
            <person name="Kalinowski J."/>
            <person name="Schneider O."/>
            <person name="Winkler A."/>
            <person name="Zotchev S.B."/>
        </authorList>
    </citation>
    <scope>NUCLEOTIDE SEQUENCE [LARGE SCALE GENOMIC DNA]</scope>
    <source>
        <strain evidence="1 2">DSM 45305</strain>
    </source>
</reference>